<feature type="region of interest" description="Disordered" evidence="2">
    <location>
        <begin position="1"/>
        <end position="140"/>
    </location>
</feature>
<organism evidence="3 4">
    <name type="scientific">Candidatus Gottesmanbacteria bacterium CG_4_10_14_0_8_um_filter_37_24</name>
    <dbReference type="NCBI Taxonomy" id="1974574"/>
    <lineage>
        <taxon>Bacteria</taxon>
        <taxon>Candidatus Gottesmaniibacteriota</taxon>
    </lineage>
</organism>
<comment type="caution">
    <text evidence="3">The sequence shown here is derived from an EMBL/GenBank/DDBJ whole genome shotgun (WGS) entry which is preliminary data.</text>
</comment>
<dbReference type="InterPro" id="IPR050938">
    <property type="entry name" value="Collagen_Structural_Proteins"/>
</dbReference>
<dbReference type="PANTHER" id="PTHR37456:SF3">
    <property type="entry name" value="COLLAGEN ALPHA-1(XXV) CHAIN"/>
    <property type="match status" value="1"/>
</dbReference>
<feature type="compositionally biased region" description="Low complexity" evidence="2">
    <location>
        <begin position="877"/>
        <end position="904"/>
    </location>
</feature>
<accession>A0A2M7RRL7</accession>
<dbReference type="EMBL" id="PFMK01000067">
    <property type="protein sequence ID" value="PIZ02624.1"/>
    <property type="molecule type" value="Genomic_DNA"/>
</dbReference>
<feature type="compositionally biased region" description="Gly residues" evidence="2">
    <location>
        <begin position="80"/>
        <end position="89"/>
    </location>
</feature>
<reference evidence="4" key="1">
    <citation type="submission" date="2017-09" db="EMBL/GenBank/DDBJ databases">
        <title>Depth-based differentiation of microbial function through sediment-hosted aquifers and enrichment of novel symbionts in the deep terrestrial subsurface.</title>
        <authorList>
            <person name="Probst A.J."/>
            <person name="Ladd B."/>
            <person name="Jarett J.K."/>
            <person name="Geller-Mcgrath D.E."/>
            <person name="Sieber C.M.K."/>
            <person name="Emerson J.B."/>
            <person name="Anantharaman K."/>
            <person name="Thomas B.C."/>
            <person name="Malmstrom R."/>
            <person name="Stieglmeier M."/>
            <person name="Klingl A."/>
            <person name="Woyke T."/>
            <person name="Ryan C.M."/>
            <person name="Banfield J.F."/>
        </authorList>
    </citation>
    <scope>NUCLEOTIDE SEQUENCE [LARGE SCALE GENOMIC DNA]</scope>
</reference>
<dbReference type="Pfam" id="PF01391">
    <property type="entry name" value="Collagen"/>
    <property type="match status" value="2"/>
</dbReference>
<evidence type="ECO:0000313" key="3">
    <source>
        <dbReference type="EMBL" id="PIZ02624.1"/>
    </source>
</evidence>
<dbReference type="Proteomes" id="UP000231069">
    <property type="component" value="Unassembled WGS sequence"/>
</dbReference>
<evidence type="ECO:0000313" key="4">
    <source>
        <dbReference type="Proteomes" id="UP000231069"/>
    </source>
</evidence>
<name>A0A2M7RRL7_9BACT</name>
<feature type="compositionally biased region" description="Low complexity" evidence="2">
    <location>
        <begin position="42"/>
        <end position="79"/>
    </location>
</feature>
<gene>
    <name evidence="3" type="ORF">COY59_03785</name>
</gene>
<sequence>NGPTGATGATGATGQAGPTGATGATGIRGPTGSTGATGQNGPTGSTGATGATGQNGPTGATGATGVTGQTGPTGATGSTGQAGGAGPTGSTGATGIRGPTGSTGATGATGQNGPTGATGVTGQSGPTGATGPTGPVGPSGISLFWEDKNCAGADGWCGLIYPYLDPSSQLLALGGNSTASAEIYFNPNANQNSWFNVSGGRLGIGTTSPAARLDAKGTTSDNSAAAISAENSSGTSLLYVRNDGNIGIGTTSPSTTLEIYRTPASGTAPHFSFYDPANDDNTQATLGISGGSSNNRFLLQSSAGFIGLGKNSVNHSLNIYNAANTIPIILDANAANASYINAGDVGIGTTTPGAKLDVKKATEQLRLSYDGSNYAKFTVSSTGDLEINPTGNDVTFGAAIYPGETSTRAVQTNKFLVADNLNDAILTNASGWGTGGTDFAEVFDTEGKLTTGDVVEIVGGSTISENRPKVGRSSEFYSHKMLGVVTDRAGFVGGRKEGDGNLSGKIVGLIGRIPLKVSDMNGPIKLGDPLTSSTIPGVAVRANQAGSIIARALEDFDPDHNVGNKLDCPNDTIGLAKGDCGIILSFVQLSWYEPEVNLAVDGQLEIAKTSSGKEASTTASINSDRIYELRLKSGEIIQRIGVFSQANIAQIKAGLVEAQNLTIEGSAKIKGRLQTTLVVANQALLQSLQVAGKLIADTASLTTAQIEKLTTNNLFVKDKLTSPIIESDKLITKDLEATGKARLSNLQTDILSPLGQDLTIQLGEKDQPTDPAKLVIRSSDGQTLTTIDTQGNIQTNGNLTAQNASISSTLSVNGQTSLDKLSISKDTTVSGNVNVSGDTHVAGTLYADNIESAKINNLKDSFGDILKKITDYENIPSVTPTPTGTGITPEPTIYPSSTPTPTTIVDQITPTDSPTPVLDDTNNNASTESASLLPSEPVSDTDLFTHTQDLLTLNDRIEEFLASTSATIADTTPITSNTGINLTDNIILPESGASSYPTGTYYQLPSLTVTGSASLADTTISGSLLVDANLIIENSKITSLENTLYLSAFNAVDIMGGNLVIDKSGTLTVAGPLLAKSGIVTGEITPDNGNLTINLENTNTTNTQNNDTSVTSDKENRMGGFGKLLIQGSSNSPVTSIDAQGNIETQGTVKAQNLHSEGSLTARSASISGDFTTDKIKLTADDQYLSTSSGILNAADNFSLNGINAPGIRTSGTAGSAFLPLGATSVVIFNPNITTNTLIYMTPTSTTGNRTLYVSDKKAESYFMVSVDTPVSYEVKFNWWIIN</sequence>
<dbReference type="InterPro" id="IPR008160">
    <property type="entry name" value="Collagen"/>
</dbReference>
<keyword evidence="1" id="KW-0677">Repeat</keyword>
<proteinExistence type="predicted"/>
<protein>
    <recommendedName>
        <fullName evidence="5">Peptidase S74 domain-containing protein</fullName>
    </recommendedName>
</protein>
<dbReference type="PANTHER" id="PTHR37456">
    <property type="entry name" value="SI:CH211-266K2.1"/>
    <property type="match status" value="1"/>
</dbReference>
<evidence type="ECO:0000256" key="1">
    <source>
        <dbReference type="ARBA" id="ARBA00022737"/>
    </source>
</evidence>
<feature type="compositionally biased region" description="Low complexity" evidence="2">
    <location>
        <begin position="1"/>
        <end position="31"/>
    </location>
</feature>
<evidence type="ECO:0008006" key="5">
    <source>
        <dbReference type="Google" id="ProtNLM"/>
    </source>
</evidence>
<feature type="compositionally biased region" description="Polar residues" evidence="2">
    <location>
        <begin position="905"/>
        <end position="932"/>
    </location>
</feature>
<feature type="non-terminal residue" evidence="3">
    <location>
        <position position="1"/>
    </location>
</feature>
<evidence type="ECO:0000256" key="2">
    <source>
        <dbReference type="SAM" id="MobiDB-lite"/>
    </source>
</evidence>
<feature type="region of interest" description="Disordered" evidence="2">
    <location>
        <begin position="877"/>
        <end position="939"/>
    </location>
</feature>
<feature type="compositionally biased region" description="Low complexity" evidence="2">
    <location>
        <begin position="90"/>
        <end position="140"/>
    </location>
</feature>